<dbReference type="GeneID" id="41594409"/>
<dbReference type="InterPro" id="IPR033248">
    <property type="entry name" value="Transketolase_C"/>
</dbReference>
<dbReference type="InterPro" id="IPR009014">
    <property type="entry name" value="Transketo_C/PFOR_II"/>
</dbReference>
<evidence type="ECO:0000256" key="1">
    <source>
        <dbReference type="ARBA" id="ARBA00001964"/>
    </source>
</evidence>
<organism evidence="5 6">
    <name type="scientific">Candidatus Nitrosocaldus cavascurensis</name>
    <dbReference type="NCBI Taxonomy" id="2058097"/>
    <lineage>
        <taxon>Archaea</taxon>
        <taxon>Nitrososphaerota</taxon>
        <taxon>Nitrososphaeria</taxon>
        <taxon>Candidatus Nitrosocaldales</taxon>
        <taxon>Candidatus Nitrosocaldaceae</taxon>
        <taxon>Candidatus Nitrosocaldus</taxon>
    </lineage>
</organism>
<dbReference type="Gene3D" id="3.40.50.920">
    <property type="match status" value="1"/>
</dbReference>
<comment type="similarity">
    <text evidence="2">Belongs to the transketolase family.</text>
</comment>
<reference evidence="6" key="1">
    <citation type="submission" date="2018-01" db="EMBL/GenBank/DDBJ databases">
        <authorList>
            <person name="Kerou L M."/>
        </authorList>
    </citation>
    <scope>NUCLEOTIDE SEQUENCE [LARGE SCALE GENOMIC DNA]</scope>
    <source>
        <strain evidence="6">SCU2</strain>
    </source>
</reference>
<sequence length="322" mass="34277">MSKASKKMGDMRTGYGEELAELGSMRKDVVVVGADTTQSLKTSLFGYKFPERFFNIGIAESNAVSIAAGLALAGKIAFVSTYAAFIPGKCVDQIRNAIAYPNLNVKIVASHAGLSVGPDGASHQQVEDIATMRVIPNMKVLAPADEYSTRRLVFVMAESSGPCYMRLARPKSPVVYEDDARFAIGSSNILRDGSDVAIIACGLMVAEALDAADILAEEGISCRVIDMYSIKPIDSDAIVKAARDTGAIVTAEEHNIIGGLGSAVAEVVCEHAPCIMKRVGVKDTFGESGEHEELLAKYGLKARDIASAAREAVRAKQRIDSR</sequence>
<dbReference type="PANTHER" id="PTHR43825">
    <property type="entry name" value="PYRUVATE DEHYDROGENASE E1 COMPONENT"/>
    <property type="match status" value="1"/>
</dbReference>
<evidence type="ECO:0000313" key="6">
    <source>
        <dbReference type="Proteomes" id="UP000236248"/>
    </source>
</evidence>
<dbReference type="KEGG" id="ncv:NCAV_0310"/>
<dbReference type="Pfam" id="PF02780">
    <property type="entry name" value="Transketolase_C"/>
    <property type="match status" value="1"/>
</dbReference>
<dbReference type="InterPro" id="IPR029061">
    <property type="entry name" value="THDP-binding"/>
</dbReference>
<evidence type="ECO:0000313" key="5">
    <source>
        <dbReference type="EMBL" id="SPC33504.1"/>
    </source>
</evidence>
<comment type="cofactor">
    <cofactor evidence="1">
        <name>thiamine diphosphate</name>
        <dbReference type="ChEBI" id="CHEBI:58937"/>
    </cofactor>
</comment>
<evidence type="ECO:0000259" key="4">
    <source>
        <dbReference type="SMART" id="SM00861"/>
    </source>
</evidence>
<dbReference type="PANTHER" id="PTHR43825:SF1">
    <property type="entry name" value="TRANSKETOLASE-LIKE PYRIMIDINE-BINDING DOMAIN-CONTAINING PROTEIN"/>
    <property type="match status" value="1"/>
</dbReference>
<protein>
    <submittedName>
        <fullName evidence="5">Transketolase, C-terminal subunit</fullName>
        <ecNumber evidence="5">2.2.1.1</ecNumber>
    </submittedName>
</protein>
<dbReference type="SMART" id="SM00861">
    <property type="entry name" value="Transket_pyr"/>
    <property type="match status" value="1"/>
</dbReference>
<dbReference type="EC" id="2.2.1.1" evidence="5"/>
<dbReference type="CDD" id="cd07033">
    <property type="entry name" value="TPP_PYR_DXS_TK_like"/>
    <property type="match status" value="1"/>
</dbReference>
<dbReference type="SUPFAM" id="SSF52922">
    <property type="entry name" value="TK C-terminal domain-like"/>
    <property type="match status" value="1"/>
</dbReference>
<dbReference type="GO" id="GO:0006082">
    <property type="term" value="P:organic acid metabolic process"/>
    <property type="evidence" value="ECO:0007669"/>
    <property type="project" value="UniProtKB-ARBA"/>
</dbReference>
<dbReference type="GO" id="GO:0044272">
    <property type="term" value="P:sulfur compound biosynthetic process"/>
    <property type="evidence" value="ECO:0007669"/>
    <property type="project" value="UniProtKB-ARBA"/>
</dbReference>
<dbReference type="RefSeq" id="WP_197706674.1">
    <property type="nucleotide sequence ID" value="NZ_LT981265.1"/>
</dbReference>
<keyword evidence="5" id="KW-0808">Transferase</keyword>
<accession>A0A2K5APD6</accession>
<dbReference type="InterPro" id="IPR005475">
    <property type="entry name" value="Transketolase-like_Pyr-bd"/>
</dbReference>
<keyword evidence="6" id="KW-1185">Reference proteome</keyword>
<dbReference type="Proteomes" id="UP000236248">
    <property type="component" value="Chromosome NCAV"/>
</dbReference>
<dbReference type="Gene3D" id="3.40.50.970">
    <property type="match status" value="1"/>
</dbReference>
<dbReference type="SUPFAM" id="SSF52518">
    <property type="entry name" value="Thiamin diphosphate-binding fold (THDP-binding)"/>
    <property type="match status" value="1"/>
</dbReference>
<evidence type="ECO:0000256" key="2">
    <source>
        <dbReference type="ARBA" id="ARBA00007131"/>
    </source>
</evidence>
<evidence type="ECO:0000256" key="3">
    <source>
        <dbReference type="ARBA" id="ARBA00023052"/>
    </source>
</evidence>
<gene>
    <name evidence="5" type="primary">tktB</name>
    <name evidence="5" type="ORF">NCAV_0310</name>
</gene>
<feature type="domain" description="Transketolase-like pyrimidine-binding" evidence="4">
    <location>
        <begin position="9"/>
        <end position="174"/>
    </location>
</feature>
<dbReference type="Pfam" id="PF02779">
    <property type="entry name" value="Transket_pyr"/>
    <property type="match status" value="1"/>
</dbReference>
<keyword evidence="3" id="KW-0786">Thiamine pyrophosphate</keyword>
<dbReference type="GO" id="GO:0004802">
    <property type="term" value="F:transketolase activity"/>
    <property type="evidence" value="ECO:0007669"/>
    <property type="project" value="UniProtKB-EC"/>
</dbReference>
<dbReference type="FunFam" id="3.40.50.970:FF:000129">
    <property type="entry name" value="Transketolase"/>
    <property type="match status" value="1"/>
</dbReference>
<dbReference type="EMBL" id="LT981265">
    <property type="protein sequence ID" value="SPC33504.1"/>
    <property type="molecule type" value="Genomic_DNA"/>
</dbReference>
<dbReference type="InterPro" id="IPR051157">
    <property type="entry name" value="PDH/Transketolase"/>
</dbReference>
<dbReference type="AlphaFoldDB" id="A0A2K5APD6"/>
<proteinExistence type="inferred from homology"/>
<name>A0A2K5APD6_9ARCH</name>